<dbReference type="GO" id="GO:0006508">
    <property type="term" value="P:proteolysis"/>
    <property type="evidence" value="ECO:0007669"/>
    <property type="project" value="InterPro"/>
</dbReference>
<gene>
    <name evidence="3" type="ORF">X777_03654</name>
</gene>
<reference evidence="3 4" key="1">
    <citation type="journal article" date="2014" name="Curr. Biol.">
        <title>The genome of the clonal raider ant Cerapachys biroi.</title>
        <authorList>
            <person name="Oxley P.R."/>
            <person name="Ji L."/>
            <person name="Fetter-Pruneda I."/>
            <person name="McKenzie S.K."/>
            <person name="Li C."/>
            <person name="Hu H."/>
            <person name="Zhang G."/>
            <person name="Kronauer D.J."/>
        </authorList>
    </citation>
    <scope>NUCLEOTIDE SEQUENCE [LARGE SCALE GENOMIC DNA]</scope>
</reference>
<protein>
    <submittedName>
        <fullName evidence="3">Dipeptidyl peptidase</fullName>
    </submittedName>
</protein>
<accession>A0A026WLJ3</accession>
<evidence type="ECO:0000313" key="4">
    <source>
        <dbReference type="Proteomes" id="UP000053097"/>
    </source>
</evidence>
<dbReference type="Pfam" id="PF00930">
    <property type="entry name" value="DPPIV_N"/>
    <property type="match status" value="1"/>
</dbReference>
<feature type="region of interest" description="Disordered" evidence="1">
    <location>
        <begin position="137"/>
        <end position="156"/>
    </location>
</feature>
<dbReference type="AlphaFoldDB" id="A0A026WLJ3"/>
<evidence type="ECO:0000259" key="2">
    <source>
        <dbReference type="Pfam" id="PF00930"/>
    </source>
</evidence>
<sequence>MLERIELPTESQRPTVSPSFFRKYYQAVQAMIATSGTTNPTVKLFCVDLDMVVQGNVTLVEIEHPPELSASERILSAVNFPTDELVYATWMNRVQNRAYFQLCDVDNLLPNCTTRSRAFRPFLAVRQIPSSVSYRNSDFREPLKGPSDSDEDPTRIPMIKLIS</sequence>
<keyword evidence="4" id="KW-1185">Reference proteome</keyword>
<feature type="domain" description="Dipeptidylpeptidase IV N-terminal" evidence="2">
    <location>
        <begin position="24"/>
        <end position="114"/>
    </location>
</feature>
<evidence type="ECO:0000256" key="1">
    <source>
        <dbReference type="SAM" id="MobiDB-lite"/>
    </source>
</evidence>
<dbReference type="OrthoDB" id="16520at2759"/>
<name>A0A026WLJ3_OOCBI</name>
<dbReference type="Proteomes" id="UP000053097">
    <property type="component" value="Unassembled WGS sequence"/>
</dbReference>
<dbReference type="Gene3D" id="2.140.10.30">
    <property type="entry name" value="Dipeptidylpeptidase IV, N-terminal domain"/>
    <property type="match status" value="1"/>
</dbReference>
<organism evidence="3 4">
    <name type="scientific">Ooceraea biroi</name>
    <name type="common">Clonal raider ant</name>
    <name type="synonym">Cerapachys biroi</name>
    <dbReference type="NCBI Taxonomy" id="2015173"/>
    <lineage>
        <taxon>Eukaryota</taxon>
        <taxon>Metazoa</taxon>
        <taxon>Ecdysozoa</taxon>
        <taxon>Arthropoda</taxon>
        <taxon>Hexapoda</taxon>
        <taxon>Insecta</taxon>
        <taxon>Pterygota</taxon>
        <taxon>Neoptera</taxon>
        <taxon>Endopterygota</taxon>
        <taxon>Hymenoptera</taxon>
        <taxon>Apocrita</taxon>
        <taxon>Aculeata</taxon>
        <taxon>Formicoidea</taxon>
        <taxon>Formicidae</taxon>
        <taxon>Dorylinae</taxon>
        <taxon>Ooceraea</taxon>
    </lineage>
</organism>
<proteinExistence type="predicted"/>
<evidence type="ECO:0000313" key="3">
    <source>
        <dbReference type="EMBL" id="EZA55969.1"/>
    </source>
</evidence>
<dbReference type="EMBL" id="KK107182">
    <property type="protein sequence ID" value="EZA55969.1"/>
    <property type="molecule type" value="Genomic_DNA"/>
</dbReference>
<dbReference type="InterPro" id="IPR002469">
    <property type="entry name" value="Peptidase_S9B_N"/>
</dbReference>